<evidence type="ECO:0000256" key="1">
    <source>
        <dbReference type="SAM" id="Coils"/>
    </source>
</evidence>
<dbReference type="EMBL" id="FOUO01000014">
    <property type="protein sequence ID" value="SFM60961.1"/>
    <property type="molecule type" value="Genomic_DNA"/>
</dbReference>
<dbReference type="InterPro" id="IPR036388">
    <property type="entry name" value="WH-like_DNA-bd_sf"/>
</dbReference>
<reference evidence="3 4" key="1">
    <citation type="submission" date="2016-10" db="EMBL/GenBank/DDBJ databases">
        <authorList>
            <person name="de Groot N.N."/>
        </authorList>
    </citation>
    <scope>NUCLEOTIDE SEQUENCE [LARGE SCALE GENOMIC DNA]</scope>
    <source>
        <strain evidence="3 4">DSM 4180</strain>
    </source>
</reference>
<keyword evidence="4" id="KW-1185">Reference proteome</keyword>
<proteinExistence type="predicted"/>
<evidence type="ECO:0000256" key="2">
    <source>
        <dbReference type="SAM" id="MobiDB-lite"/>
    </source>
</evidence>
<feature type="region of interest" description="Disordered" evidence="2">
    <location>
        <begin position="63"/>
        <end position="85"/>
    </location>
</feature>
<dbReference type="Proteomes" id="UP000199556">
    <property type="component" value="Unassembled WGS sequence"/>
</dbReference>
<protein>
    <submittedName>
        <fullName evidence="3">Uncharacterized protein</fullName>
    </submittedName>
</protein>
<evidence type="ECO:0000313" key="3">
    <source>
        <dbReference type="EMBL" id="SFM60961.1"/>
    </source>
</evidence>
<organism evidence="3 4">
    <name type="scientific">Ectothiorhodospira mobilis</name>
    <dbReference type="NCBI Taxonomy" id="195064"/>
    <lineage>
        <taxon>Bacteria</taxon>
        <taxon>Pseudomonadati</taxon>
        <taxon>Pseudomonadota</taxon>
        <taxon>Gammaproteobacteria</taxon>
        <taxon>Chromatiales</taxon>
        <taxon>Ectothiorhodospiraceae</taxon>
        <taxon>Ectothiorhodospira</taxon>
    </lineage>
</organism>
<feature type="coiled-coil region" evidence="1">
    <location>
        <begin position="11"/>
        <end position="60"/>
    </location>
</feature>
<name>A0A1I4S9D5_ECTMO</name>
<accession>A0A1I4S9D5</accession>
<sequence length="140" mass="16355">MNQALENLSAQELYELARRREEEEREKIEQERREKLEELMAQRREMVARHKAELAALDKEIKRLGGGRRRSPARRANGSSTNLSRKVVELLQEKGEMNTRQIRAELESRGLEARNISQTLSYLKRQGRLQNRGRGVYGPL</sequence>
<dbReference type="AlphaFoldDB" id="A0A1I4S9D5"/>
<keyword evidence="1" id="KW-0175">Coiled coil</keyword>
<dbReference type="RefSeq" id="WP_090486512.1">
    <property type="nucleotide sequence ID" value="NZ_FOUO01000014.1"/>
</dbReference>
<evidence type="ECO:0000313" key="4">
    <source>
        <dbReference type="Proteomes" id="UP000199556"/>
    </source>
</evidence>
<dbReference type="OrthoDB" id="5796886at2"/>
<dbReference type="Gene3D" id="1.10.10.10">
    <property type="entry name" value="Winged helix-like DNA-binding domain superfamily/Winged helix DNA-binding domain"/>
    <property type="match status" value="1"/>
</dbReference>
<gene>
    <name evidence="3" type="ORF">SAMN05421721_11431</name>
</gene>